<accession>A0A173XQE3</accession>
<feature type="transmembrane region" description="Helical" evidence="1">
    <location>
        <begin position="96"/>
        <end position="121"/>
    </location>
</feature>
<feature type="transmembrane region" description="Helical" evidence="1">
    <location>
        <begin position="231"/>
        <end position="251"/>
    </location>
</feature>
<feature type="transmembrane region" description="Helical" evidence="1">
    <location>
        <begin position="153"/>
        <end position="172"/>
    </location>
</feature>
<feature type="transmembrane region" description="Helical" evidence="1">
    <location>
        <begin position="127"/>
        <end position="146"/>
    </location>
</feature>
<dbReference type="Proteomes" id="UP000095395">
    <property type="component" value="Unassembled WGS sequence"/>
</dbReference>
<dbReference type="EMBL" id="CYYR01000003">
    <property type="protein sequence ID" value="CUN53156.1"/>
    <property type="molecule type" value="Genomic_DNA"/>
</dbReference>
<feature type="transmembrane region" description="Helical" evidence="1">
    <location>
        <begin position="66"/>
        <end position="84"/>
    </location>
</feature>
<reference evidence="2 3" key="1">
    <citation type="submission" date="2015-09" db="EMBL/GenBank/DDBJ databases">
        <authorList>
            <consortium name="Pathogen Informatics"/>
        </authorList>
    </citation>
    <scope>NUCLEOTIDE SEQUENCE [LARGE SCALE GENOMIC DNA]</scope>
    <source>
        <strain evidence="2 3">2789STDY5608835</strain>
    </source>
</reference>
<organism evidence="2 3">
    <name type="scientific">Roseburia inulinivorans</name>
    <dbReference type="NCBI Taxonomy" id="360807"/>
    <lineage>
        <taxon>Bacteria</taxon>
        <taxon>Bacillati</taxon>
        <taxon>Bacillota</taxon>
        <taxon>Clostridia</taxon>
        <taxon>Lachnospirales</taxon>
        <taxon>Lachnospiraceae</taxon>
        <taxon>Roseburia</taxon>
    </lineage>
</organism>
<feature type="transmembrane region" description="Helical" evidence="1">
    <location>
        <begin position="184"/>
        <end position="202"/>
    </location>
</feature>
<evidence type="ECO:0000256" key="1">
    <source>
        <dbReference type="SAM" id="Phobius"/>
    </source>
</evidence>
<proteinExistence type="predicted"/>
<feature type="transmembrane region" description="Helical" evidence="1">
    <location>
        <begin position="21"/>
        <end position="46"/>
    </location>
</feature>
<feature type="transmembrane region" description="Helical" evidence="1">
    <location>
        <begin position="260"/>
        <end position="283"/>
    </location>
</feature>
<keyword evidence="1" id="KW-0472">Membrane</keyword>
<dbReference type="AlphaFoldDB" id="A0A173XQE3"/>
<sequence>MNIFPKRVKGKQKRWTRSDKIMCVILACMVVFMAYHMFSFFLRLVFPSNNAANEFSSIMGMVRDKQIPFGTWTYLPIAVLVKILSIFFSEAKIYKAFILADIVINIIFIWSLYVLLIKLFGSQLKRITLMLISVACYFGMPGYCFLYGGNLKCTIWLMVFFFLLYILYQKRIIVERIINTLPDVFWKIISVFVIVFSYLFLCRGLSNDFVYFIPSELVIMVRAFWKDKEERLLGTVYSFVVVLESFVIFAVHNEAATESVAIGMASLYWCILWIMVAQVICFAKKENAIMMLGAYAGFLLILLFIQISGVDEHLREDRWNLVSDETIYDTEYFHIYGNNIEMLKSNYTDNDHIFYGSAEFIDLAEQAMSYSKDELLVLSDEITETDRTWFTAIADRDYVEIDGLNSTDEDISKVLREQNPEYVVIFTNSRIYMAHYEFVSEYPHIYENERGMILERPGDGW</sequence>
<keyword evidence="1" id="KW-1133">Transmembrane helix</keyword>
<evidence type="ECO:0000313" key="3">
    <source>
        <dbReference type="Proteomes" id="UP000095395"/>
    </source>
</evidence>
<feature type="transmembrane region" description="Helical" evidence="1">
    <location>
        <begin position="289"/>
        <end position="310"/>
    </location>
</feature>
<evidence type="ECO:0008006" key="4">
    <source>
        <dbReference type="Google" id="ProtNLM"/>
    </source>
</evidence>
<name>A0A173XQE3_9FIRM</name>
<keyword evidence="1" id="KW-0812">Transmembrane</keyword>
<protein>
    <recommendedName>
        <fullName evidence="4">Glycosyltransferase RgtA/B/C/D-like domain-containing protein</fullName>
    </recommendedName>
</protein>
<evidence type="ECO:0000313" key="2">
    <source>
        <dbReference type="EMBL" id="CUN53156.1"/>
    </source>
</evidence>
<gene>
    <name evidence="2" type="ORF">ERS852392_00654</name>
</gene>